<keyword evidence="4 5" id="KW-0472">Membrane</keyword>
<dbReference type="Pfam" id="PF01094">
    <property type="entry name" value="ANF_receptor"/>
    <property type="match status" value="1"/>
</dbReference>
<proteinExistence type="predicted"/>
<feature type="transmembrane region" description="Helical" evidence="5">
    <location>
        <begin position="16"/>
        <end position="37"/>
    </location>
</feature>
<dbReference type="InterPro" id="IPR028082">
    <property type="entry name" value="Peripla_BP_I"/>
</dbReference>
<sequence length="398" mass="42933">MSGNHERSPRTKWTTLIDVLIVTAVCVLFVVGVHPFGTPLSEPLPEDKIRLAAILPMEGALANFGVGYKQGMEMAVEDINAAGGIRGVPLEVVYFDDKSDPELSVEAMEAVHDSGIPVVIGAIGSENSLAIAPYAGTFDIVMLSPASTTGALTLYPAVYRTVASDVYQGGGMAKIVGGIGGVDSIVVVCLDNQYGKSLMQSFEHESENYLINVDNITEIEIDDDEPMDVNWVVETMAEEHPDVVILIVYPEQGVEIMRAAEAAGLDPVWFGSDSMTSSDVPAQVGLYAEGMIGFTQAHKLTVPSFAKRYYQTYNATSISFPVSYGYDAVILLAACIEDGGYTYAGIRESLDNIRHVGICGPRVFDANGDVQPAYDLVILEDGTWRTLKWNEILTNDVL</sequence>
<evidence type="ECO:0000256" key="1">
    <source>
        <dbReference type="ARBA" id="ARBA00004370"/>
    </source>
</evidence>
<evidence type="ECO:0000256" key="5">
    <source>
        <dbReference type="SAM" id="Phobius"/>
    </source>
</evidence>
<organism evidence="7 8">
    <name type="scientific">Methanocorpusculum vombati</name>
    <dbReference type="NCBI Taxonomy" id="3002864"/>
    <lineage>
        <taxon>Archaea</taxon>
        <taxon>Methanobacteriati</taxon>
        <taxon>Methanobacteriota</taxon>
        <taxon>Stenosarchaea group</taxon>
        <taxon>Methanomicrobia</taxon>
        <taxon>Methanomicrobiales</taxon>
        <taxon>Methanocorpusculaceae</taxon>
        <taxon>Methanocorpusculum</taxon>
    </lineage>
</organism>
<dbReference type="PANTHER" id="PTHR30483:SF6">
    <property type="entry name" value="PERIPLASMIC BINDING PROTEIN OF ABC TRANSPORTER FOR NATURAL AMINO ACIDS"/>
    <property type="match status" value="1"/>
</dbReference>
<keyword evidence="2 5" id="KW-0812">Transmembrane</keyword>
<comment type="subcellular location">
    <subcellularLocation>
        <location evidence="1">Membrane</location>
    </subcellularLocation>
</comment>
<feature type="domain" description="Receptor ligand binding region" evidence="6">
    <location>
        <begin position="70"/>
        <end position="377"/>
    </location>
</feature>
<dbReference type="Proteomes" id="UP001141336">
    <property type="component" value="Unassembled WGS sequence"/>
</dbReference>
<gene>
    <name evidence="7" type="ORF">O0S09_00255</name>
</gene>
<dbReference type="InterPro" id="IPR001828">
    <property type="entry name" value="ANF_lig-bd_rcpt"/>
</dbReference>
<dbReference type="InterPro" id="IPR000709">
    <property type="entry name" value="Leu_Ile_Val-bd"/>
</dbReference>
<comment type="caution">
    <text evidence="7">The sequence shown here is derived from an EMBL/GenBank/DDBJ whole genome shotgun (WGS) entry which is preliminary data.</text>
</comment>
<dbReference type="PRINTS" id="PR00337">
    <property type="entry name" value="LEUILEVALBP"/>
</dbReference>
<evidence type="ECO:0000313" key="8">
    <source>
        <dbReference type="Proteomes" id="UP001141336"/>
    </source>
</evidence>
<evidence type="ECO:0000313" key="7">
    <source>
        <dbReference type="EMBL" id="MCZ0861685.1"/>
    </source>
</evidence>
<dbReference type="SUPFAM" id="SSF53822">
    <property type="entry name" value="Periplasmic binding protein-like I"/>
    <property type="match status" value="1"/>
</dbReference>
<evidence type="ECO:0000256" key="3">
    <source>
        <dbReference type="ARBA" id="ARBA00022989"/>
    </source>
</evidence>
<name>A0ABT4IIX7_9EURY</name>
<keyword evidence="8" id="KW-1185">Reference proteome</keyword>
<evidence type="ECO:0000256" key="2">
    <source>
        <dbReference type="ARBA" id="ARBA00022692"/>
    </source>
</evidence>
<evidence type="ECO:0000259" key="6">
    <source>
        <dbReference type="Pfam" id="PF01094"/>
    </source>
</evidence>
<keyword evidence="3 5" id="KW-1133">Transmembrane helix</keyword>
<dbReference type="EMBL" id="JAPTGC010000001">
    <property type="protein sequence ID" value="MCZ0861685.1"/>
    <property type="molecule type" value="Genomic_DNA"/>
</dbReference>
<dbReference type="InterPro" id="IPR051010">
    <property type="entry name" value="BCAA_transport"/>
</dbReference>
<dbReference type="Gene3D" id="3.40.50.2300">
    <property type="match status" value="2"/>
</dbReference>
<evidence type="ECO:0000256" key="4">
    <source>
        <dbReference type="ARBA" id="ARBA00023136"/>
    </source>
</evidence>
<dbReference type="PANTHER" id="PTHR30483">
    <property type="entry name" value="LEUCINE-SPECIFIC-BINDING PROTEIN"/>
    <property type="match status" value="1"/>
</dbReference>
<protein>
    <submittedName>
        <fullName evidence="7">ABC transporter substrate-binding protein</fullName>
    </submittedName>
</protein>
<reference evidence="7" key="1">
    <citation type="submission" date="2022-12" db="EMBL/GenBank/DDBJ databases">
        <title>Isolation and characterisation of novel Methanocorpusculum spp. from native Australian herbivores indicates the genus is ancestrally host-associated.</title>
        <authorList>
            <person name="Volmer J.G."/>
            <person name="Soo R.M."/>
            <person name="Evans P.N."/>
            <person name="Hoedt E.C."/>
            <person name="Astorga Alsina A.L."/>
            <person name="Woodcroft B.J."/>
            <person name="Tyson G.W."/>
            <person name="Hugenholtz P."/>
            <person name="Morrison M."/>
        </authorList>
    </citation>
    <scope>NUCLEOTIDE SEQUENCE</scope>
    <source>
        <strain evidence="7">CW153</strain>
    </source>
</reference>
<dbReference type="RefSeq" id="WP_268921865.1">
    <property type="nucleotide sequence ID" value="NZ_JAPTGC010000001.1"/>
</dbReference>
<accession>A0ABT4IIX7</accession>